<feature type="compositionally biased region" description="Acidic residues" evidence="13">
    <location>
        <begin position="407"/>
        <end position="417"/>
    </location>
</feature>
<dbReference type="PANTHER" id="PTHR42944">
    <property type="entry name" value="ADENINE DNA GLYCOSYLASE"/>
    <property type="match status" value="1"/>
</dbReference>
<dbReference type="GO" id="GO:0046872">
    <property type="term" value="F:metal ion binding"/>
    <property type="evidence" value="ECO:0007669"/>
    <property type="project" value="UniProtKB-KW"/>
</dbReference>
<dbReference type="Gene3D" id="1.10.340.30">
    <property type="entry name" value="Hypothetical protein, domain 2"/>
    <property type="match status" value="1"/>
</dbReference>
<keyword evidence="6" id="KW-0479">Metal-binding</keyword>
<sequence>MCQQTQVATVIPYYNRWMEKFPTIRALAAADSESVNAIWKGLGYYSRAARLLSGAQKVVKEFNGRLPEDPKEMEKEVPGIGRYSSGAIASIAYGVQAPVLDGNVHRLLSRLLALHASTKSKATLDILWDAAKAFVDDKNCDFPGDVNQALIELGSTVCRVRNPICDSCPLRDGCCAYQETQSKASNPNLEDIEDLCTTCSPHVLSADLGVVRYPMKIERKKAREETDLVVALEWRSGEDRRLVLQKRPDDGLLGGLWNFPNTPCVEASSSDQQLEDLISGPIAEVLHTAPHLTSSTISQAKKYSKTTRKPPPGSISSFFQKTAPVGEVSDVTSPTESLPQGSLKLVHVEHAPPVTHVFSHIRKTYRPIWVILEGGSEPPHLKPMSCPSMTKPKTKRKSTKKRKVLEDSDDEFSESELVEEKVNEERSQKIELKWVKAEEVEHANVGTGVLKIWKEIVGLAEGKHASTKKSRKKS</sequence>
<dbReference type="Proteomes" id="UP000076722">
    <property type="component" value="Unassembled WGS sequence"/>
</dbReference>
<dbReference type="GO" id="GO:0005634">
    <property type="term" value="C:nucleus"/>
    <property type="evidence" value="ECO:0007669"/>
    <property type="project" value="TreeGrafter"/>
</dbReference>
<dbReference type="PANTHER" id="PTHR42944:SF1">
    <property type="entry name" value="ADENINE DNA GLYCOSYLASE"/>
    <property type="match status" value="1"/>
</dbReference>
<dbReference type="Gene3D" id="3.90.79.10">
    <property type="entry name" value="Nucleoside Triphosphate Pyrophosphohydrolase"/>
    <property type="match status" value="1"/>
</dbReference>
<keyword evidence="12" id="KW-0326">Glycosidase</keyword>
<dbReference type="GO" id="GO:0035485">
    <property type="term" value="F:adenine/guanine mispair binding"/>
    <property type="evidence" value="ECO:0007669"/>
    <property type="project" value="TreeGrafter"/>
</dbReference>
<feature type="domain" description="HhH-GPD" evidence="14">
    <location>
        <begin position="1"/>
        <end position="156"/>
    </location>
</feature>
<dbReference type="Pfam" id="PF00730">
    <property type="entry name" value="HhH-GPD"/>
    <property type="match status" value="1"/>
</dbReference>
<dbReference type="GO" id="GO:0034039">
    <property type="term" value="F:8-oxo-7,8-dihydroguanine DNA N-glycosylase activity"/>
    <property type="evidence" value="ECO:0007669"/>
    <property type="project" value="TreeGrafter"/>
</dbReference>
<dbReference type="GO" id="GO:0051536">
    <property type="term" value="F:iron-sulfur cluster binding"/>
    <property type="evidence" value="ECO:0007669"/>
    <property type="project" value="UniProtKB-KW"/>
</dbReference>
<evidence type="ECO:0000256" key="6">
    <source>
        <dbReference type="ARBA" id="ARBA00022723"/>
    </source>
</evidence>
<evidence type="ECO:0000256" key="9">
    <source>
        <dbReference type="ARBA" id="ARBA00023004"/>
    </source>
</evidence>
<dbReference type="SMART" id="SM00478">
    <property type="entry name" value="ENDO3c"/>
    <property type="match status" value="1"/>
</dbReference>
<evidence type="ECO:0000256" key="3">
    <source>
        <dbReference type="ARBA" id="ARBA00008343"/>
    </source>
</evidence>
<accession>A0A164YQX6</accession>
<dbReference type="InterPro" id="IPR003265">
    <property type="entry name" value="HhH-GPD_domain"/>
</dbReference>
<feature type="region of interest" description="Disordered" evidence="13">
    <location>
        <begin position="298"/>
        <end position="319"/>
    </location>
</feature>
<dbReference type="GO" id="GO:0006285">
    <property type="term" value="P:base-excision repair, AP site formation"/>
    <property type="evidence" value="ECO:0007669"/>
    <property type="project" value="UniProtKB-ARBA"/>
</dbReference>
<evidence type="ECO:0000313" key="15">
    <source>
        <dbReference type="EMBL" id="KZS97152.1"/>
    </source>
</evidence>
<comment type="cofactor">
    <cofactor evidence="2">
        <name>[4Fe-4S] cluster</name>
        <dbReference type="ChEBI" id="CHEBI:49883"/>
    </cofactor>
</comment>
<dbReference type="AlphaFoldDB" id="A0A164YQX6"/>
<evidence type="ECO:0000256" key="1">
    <source>
        <dbReference type="ARBA" id="ARBA00000843"/>
    </source>
</evidence>
<proteinExistence type="inferred from homology"/>
<dbReference type="STRING" id="1314777.A0A164YQX6"/>
<dbReference type="GO" id="GO:0006298">
    <property type="term" value="P:mismatch repair"/>
    <property type="evidence" value="ECO:0007669"/>
    <property type="project" value="TreeGrafter"/>
</dbReference>
<dbReference type="InterPro" id="IPR015797">
    <property type="entry name" value="NUDIX_hydrolase-like_dom_sf"/>
</dbReference>
<dbReference type="CDD" id="cd00056">
    <property type="entry name" value="ENDO3c"/>
    <property type="match status" value="1"/>
</dbReference>
<evidence type="ECO:0000259" key="14">
    <source>
        <dbReference type="SMART" id="SM00478"/>
    </source>
</evidence>
<keyword evidence="10" id="KW-0411">Iron-sulfur</keyword>
<keyword evidence="11" id="KW-0234">DNA repair</keyword>
<name>A0A164YQX6_9AGAM</name>
<protein>
    <recommendedName>
        <fullName evidence="5">Adenine DNA glycosylase</fullName>
        <ecNumber evidence="4">3.2.2.31</ecNumber>
    </recommendedName>
</protein>
<dbReference type="EMBL" id="KV419397">
    <property type="protein sequence ID" value="KZS97152.1"/>
    <property type="molecule type" value="Genomic_DNA"/>
</dbReference>
<dbReference type="InterPro" id="IPR023170">
    <property type="entry name" value="HhH_base_excis_C"/>
</dbReference>
<feature type="compositionally biased region" description="Basic residues" evidence="13">
    <location>
        <begin position="392"/>
        <end position="403"/>
    </location>
</feature>
<dbReference type="SUPFAM" id="SSF48150">
    <property type="entry name" value="DNA-glycosylase"/>
    <property type="match status" value="1"/>
</dbReference>
<evidence type="ECO:0000256" key="7">
    <source>
        <dbReference type="ARBA" id="ARBA00022763"/>
    </source>
</evidence>
<reference evidence="15 16" key="1">
    <citation type="journal article" date="2016" name="Mol. Biol. Evol.">
        <title>Comparative Genomics of Early-Diverging Mushroom-Forming Fungi Provides Insights into the Origins of Lignocellulose Decay Capabilities.</title>
        <authorList>
            <person name="Nagy L.G."/>
            <person name="Riley R."/>
            <person name="Tritt A."/>
            <person name="Adam C."/>
            <person name="Daum C."/>
            <person name="Floudas D."/>
            <person name="Sun H."/>
            <person name="Yadav J.S."/>
            <person name="Pangilinan J."/>
            <person name="Larsson K.H."/>
            <person name="Matsuura K."/>
            <person name="Barry K."/>
            <person name="Labutti K."/>
            <person name="Kuo R."/>
            <person name="Ohm R.A."/>
            <person name="Bhattacharya S.S."/>
            <person name="Shirouzu T."/>
            <person name="Yoshinaga Y."/>
            <person name="Martin F.M."/>
            <person name="Grigoriev I.V."/>
            <person name="Hibbett D.S."/>
        </authorList>
    </citation>
    <scope>NUCLEOTIDE SEQUENCE [LARGE SCALE GENOMIC DNA]</scope>
    <source>
        <strain evidence="15 16">HHB9708</strain>
    </source>
</reference>
<evidence type="ECO:0000256" key="4">
    <source>
        <dbReference type="ARBA" id="ARBA00012045"/>
    </source>
</evidence>
<comment type="catalytic activity">
    <reaction evidence="1">
        <text>Hydrolyzes free adenine bases from 7,8-dihydro-8-oxoguanine:adenine mismatched double-stranded DNA, leaving an apurinic site.</text>
        <dbReference type="EC" id="3.2.2.31"/>
    </reaction>
</comment>
<evidence type="ECO:0000256" key="13">
    <source>
        <dbReference type="SAM" id="MobiDB-lite"/>
    </source>
</evidence>
<dbReference type="InterPro" id="IPR011257">
    <property type="entry name" value="DNA_glycosylase"/>
</dbReference>
<evidence type="ECO:0000256" key="5">
    <source>
        <dbReference type="ARBA" id="ARBA00022023"/>
    </source>
</evidence>
<comment type="similarity">
    <text evidence="3">Belongs to the Nth/MutY family.</text>
</comment>
<keyword evidence="7" id="KW-0227">DNA damage</keyword>
<dbReference type="SUPFAM" id="SSF55811">
    <property type="entry name" value="Nudix"/>
    <property type="match status" value="1"/>
</dbReference>
<evidence type="ECO:0000313" key="16">
    <source>
        <dbReference type="Proteomes" id="UP000076722"/>
    </source>
</evidence>
<feature type="region of interest" description="Disordered" evidence="13">
    <location>
        <begin position="379"/>
        <end position="425"/>
    </location>
</feature>
<organism evidence="15 16">
    <name type="scientific">Sistotremastrum niveocremeum HHB9708</name>
    <dbReference type="NCBI Taxonomy" id="1314777"/>
    <lineage>
        <taxon>Eukaryota</taxon>
        <taxon>Fungi</taxon>
        <taxon>Dikarya</taxon>
        <taxon>Basidiomycota</taxon>
        <taxon>Agaricomycotina</taxon>
        <taxon>Agaricomycetes</taxon>
        <taxon>Sistotremastrales</taxon>
        <taxon>Sistotremastraceae</taxon>
        <taxon>Sertulicium</taxon>
        <taxon>Sertulicium niveocremeum</taxon>
    </lineage>
</organism>
<evidence type="ECO:0000256" key="8">
    <source>
        <dbReference type="ARBA" id="ARBA00022801"/>
    </source>
</evidence>
<dbReference type="InterPro" id="IPR044298">
    <property type="entry name" value="MIG/MutY"/>
</dbReference>
<keyword evidence="16" id="KW-1185">Reference proteome</keyword>
<evidence type="ECO:0000256" key="11">
    <source>
        <dbReference type="ARBA" id="ARBA00023204"/>
    </source>
</evidence>
<evidence type="ECO:0000256" key="2">
    <source>
        <dbReference type="ARBA" id="ARBA00001966"/>
    </source>
</evidence>
<keyword evidence="8" id="KW-0378">Hydrolase</keyword>
<evidence type="ECO:0000256" key="12">
    <source>
        <dbReference type="ARBA" id="ARBA00023295"/>
    </source>
</evidence>
<dbReference type="GO" id="GO:0000701">
    <property type="term" value="F:purine-specific mismatch base pair DNA N-glycosylase activity"/>
    <property type="evidence" value="ECO:0007669"/>
    <property type="project" value="UniProtKB-EC"/>
</dbReference>
<dbReference type="GO" id="GO:0032357">
    <property type="term" value="F:oxidized purine DNA binding"/>
    <property type="evidence" value="ECO:0007669"/>
    <property type="project" value="TreeGrafter"/>
</dbReference>
<gene>
    <name evidence="15" type="ORF">SISNIDRAFT_449908</name>
</gene>
<dbReference type="EC" id="3.2.2.31" evidence="4"/>
<keyword evidence="9" id="KW-0408">Iron</keyword>
<evidence type="ECO:0000256" key="10">
    <source>
        <dbReference type="ARBA" id="ARBA00023014"/>
    </source>
</evidence>
<dbReference type="Gene3D" id="1.10.1670.10">
    <property type="entry name" value="Helix-hairpin-Helix base-excision DNA repair enzymes (C-terminal)"/>
    <property type="match status" value="1"/>
</dbReference>
<dbReference type="OrthoDB" id="10248838at2759"/>